<keyword evidence="1" id="KW-0812">Transmembrane</keyword>
<dbReference type="RefSeq" id="WP_106526058.1">
    <property type="nucleotide sequence ID" value="NZ_PYAW01000001.1"/>
</dbReference>
<evidence type="ECO:0000256" key="1">
    <source>
        <dbReference type="SAM" id="Phobius"/>
    </source>
</evidence>
<dbReference type="Proteomes" id="UP000240971">
    <property type="component" value="Unassembled WGS sequence"/>
</dbReference>
<sequence length="88" mass="9363">MNKTFKDLLLVTLIPLGVFLIACLSGSEGIIMAGILSMLLVGAYFITGLILLILKNNHWGKVLLLSAGIVLLVGLSTCGIMMNGMSFH</sequence>
<accession>A0A2P8HRD9</accession>
<name>A0A2P8HRD9_CHINA</name>
<reference evidence="2 3" key="1">
    <citation type="submission" date="2018-03" db="EMBL/GenBank/DDBJ databases">
        <title>Genomic Encyclopedia of Archaeal and Bacterial Type Strains, Phase II (KMG-II): from individual species to whole genera.</title>
        <authorList>
            <person name="Goeker M."/>
        </authorList>
    </citation>
    <scope>NUCLEOTIDE SEQUENCE [LARGE SCALE GENOMIC DNA]</scope>
    <source>
        <strain evidence="2 3">DSM 24859</strain>
    </source>
</reference>
<protein>
    <submittedName>
        <fullName evidence="2">Uncharacterized protein</fullName>
    </submittedName>
</protein>
<proteinExistence type="predicted"/>
<gene>
    <name evidence="2" type="ORF">CLV51_101101</name>
</gene>
<comment type="caution">
    <text evidence="2">The sequence shown here is derived from an EMBL/GenBank/DDBJ whole genome shotgun (WGS) entry which is preliminary data.</text>
</comment>
<evidence type="ECO:0000313" key="3">
    <source>
        <dbReference type="Proteomes" id="UP000240971"/>
    </source>
</evidence>
<feature type="transmembrane region" description="Helical" evidence="1">
    <location>
        <begin position="62"/>
        <end position="82"/>
    </location>
</feature>
<keyword evidence="3" id="KW-1185">Reference proteome</keyword>
<dbReference type="OrthoDB" id="677960at2"/>
<keyword evidence="1" id="KW-1133">Transmembrane helix</keyword>
<dbReference type="PROSITE" id="PS51257">
    <property type="entry name" value="PROKAR_LIPOPROTEIN"/>
    <property type="match status" value="1"/>
</dbReference>
<organism evidence="2 3">
    <name type="scientific">Chitinophaga niastensis</name>
    <dbReference type="NCBI Taxonomy" id="536980"/>
    <lineage>
        <taxon>Bacteria</taxon>
        <taxon>Pseudomonadati</taxon>
        <taxon>Bacteroidota</taxon>
        <taxon>Chitinophagia</taxon>
        <taxon>Chitinophagales</taxon>
        <taxon>Chitinophagaceae</taxon>
        <taxon>Chitinophaga</taxon>
    </lineage>
</organism>
<dbReference type="EMBL" id="PYAW01000001">
    <property type="protein sequence ID" value="PSL48773.1"/>
    <property type="molecule type" value="Genomic_DNA"/>
</dbReference>
<dbReference type="AlphaFoldDB" id="A0A2P8HRD9"/>
<evidence type="ECO:0000313" key="2">
    <source>
        <dbReference type="EMBL" id="PSL48773.1"/>
    </source>
</evidence>
<feature type="transmembrane region" description="Helical" evidence="1">
    <location>
        <begin position="35"/>
        <end position="55"/>
    </location>
</feature>
<keyword evidence="1" id="KW-0472">Membrane</keyword>